<feature type="non-terminal residue" evidence="2">
    <location>
        <position position="110"/>
    </location>
</feature>
<sequence length="110" mass="12326">VSEVMMHVVKPRPPPVPPRPNKQIVEEAMARTKKKPTHREKTTLPINVNRTEVVPNSTVLSVTTSEKIKHSNWYQVDERSGKPVQFSCCRIILNDANSSVSSHMSALQGL</sequence>
<proteinExistence type="predicted"/>
<organism evidence="2">
    <name type="scientific">Clastoptera arizonana</name>
    <name type="common">Arizona spittle bug</name>
    <dbReference type="NCBI Taxonomy" id="38151"/>
    <lineage>
        <taxon>Eukaryota</taxon>
        <taxon>Metazoa</taxon>
        <taxon>Ecdysozoa</taxon>
        <taxon>Arthropoda</taxon>
        <taxon>Hexapoda</taxon>
        <taxon>Insecta</taxon>
        <taxon>Pterygota</taxon>
        <taxon>Neoptera</taxon>
        <taxon>Paraneoptera</taxon>
        <taxon>Hemiptera</taxon>
        <taxon>Auchenorrhyncha</taxon>
        <taxon>Cercopoidea</taxon>
        <taxon>Clastopteridae</taxon>
        <taxon>Clastoptera</taxon>
    </lineage>
</organism>
<protein>
    <submittedName>
        <fullName evidence="2">Uncharacterized protein</fullName>
    </submittedName>
</protein>
<feature type="region of interest" description="Disordered" evidence="1">
    <location>
        <begin position="1"/>
        <end position="21"/>
    </location>
</feature>
<name>A0A1B6CPJ7_9HEMI</name>
<reference evidence="2" key="1">
    <citation type="submission" date="2015-12" db="EMBL/GenBank/DDBJ databases">
        <title>De novo transcriptome assembly of four potential Pierce s Disease insect vectors from Arizona vineyards.</title>
        <authorList>
            <person name="Tassone E.E."/>
        </authorList>
    </citation>
    <scope>NUCLEOTIDE SEQUENCE</scope>
</reference>
<evidence type="ECO:0000313" key="2">
    <source>
        <dbReference type="EMBL" id="JAS15285.1"/>
    </source>
</evidence>
<feature type="compositionally biased region" description="Pro residues" evidence="1">
    <location>
        <begin position="11"/>
        <end position="20"/>
    </location>
</feature>
<gene>
    <name evidence="2" type="ORF">g.43970</name>
</gene>
<feature type="non-terminal residue" evidence="2">
    <location>
        <position position="1"/>
    </location>
</feature>
<evidence type="ECO:0000256" key="1">
    <source>
        <dbReference type="SAM" id="MobiDB-lite"/>
    </source>
</evidence>
<dbReference type="EMBL" id="GEDC01022013">
    <property type="protein sequence ID" value="JAS15285.1"/>
    <property type="molecule type" value="Transcribed_RNA"/>
</dbReference>
<accession>A0A1B6CPJ7</accession>
<dbReference type="AlphaFoldDB" id="A0A1B6CPJ7"/>